<keyword evidence="1" id="KW-1133">Transmembrane helix</keyword>
<feature type="transmembrane region" description="Helical" evidence="1">
    <location>
        <begin position="48"/>
        <end position="68"/>
    </location>
</feature>
<organism evidence="2 3">
    <name type="scientific">Trapa incisa</name>
    <dbReference type="NCBI Taxonomy" id="236973"/>
    <lineage>
        <taxon>Eukaryota</taxon>
        <taxon>Viridiplantae</taxon>
        <taxon>Streptophyta</taxon>
        <taxon>Embryophyta</taxon>
        <taxon>Tracheophyta</taxon>
        <taxon>Spermatophyta</taxon>
        <taxon>Magnoliopsida</taxon>
        <taxon>eudicotyledons</taxon>
        <taxon>Gunneridae</taxon>
        <taxon>Pentapetalae</taxon>
        <taxon>rosids</taxon>
        <taxon>malvids</taxon>
        <taxon>Myrtales</taxon>
        <taxon>Lythraceae</taxon>
        <taxon>Trapa</taxon>
    </lineage>
</organism>
<gene>
    <name evidence="2" type="ORF">SAY87_032073</name>
</gene>
<sequence length="90" mass="10334">MNAQMRPIQIVPAWVRMQPPKVKAFLAVVSCMAALVFIRMVVHDHDSLFIAAEAVNSVGILVLIYKLMKEKTYSRDLKFYFIPFLLKHLA</sequence>
<comment type="caution">
    <text evidence="2">The sequence shown here is derived from an EMBL/GenBank/DDBJ whole genome shotgun (WGS) entry which is preliminary data.</text>
</comment>
<accession>A0AAN7QMH4</accession>
<evidence type="ECO:0000313" key="2">
    <source>
        <dbReference type="EMBL" id="KAK4771541.1"/>
    </source>
</evidence>
<keyword evidence="1" id="KW-0812">Transmembrane</keyword>
<keyword evidence="3" id="KW-1185">Reference proteome</keyword>
<keyword evidence="1" id="KW-0472">Membrane</keyword>
<dbReference type="Proteomes" id="UP001345219">
    <property type="component" value="Chromosome 24"/>
</dbReference>
<reference evidence="2 3" key="1">
    <citation type="journal article" date="2023" name="Hortic Res">
        <title>Pangenome of water caltrop reveals structural variations and asymmetric subgenome divergence after allopolyploidization.</title>
        <authorList>
            <person name="Zhang X."/>
            <person name="Chen Y."/>
            <person name="Wang L."/>
            <person name="Yuan Y."/>
            <person name="Fang M."/>
            <person name="Shi L."/>
            <person name="Lu R."/>
            <person name="Comes H.P."/>
            <person name="Ma Y."/>
            <person name="Chen Y."/>
            <person name="Huang G."/>
            <person name="Zhou Y."/>
            <person name="Zheng Z."/>
            <person name="Qiu Y."/>
        </authorList>
    </citation>
    <scope>NUCLEOTIDE SEQUENCE [LARGE SCALE GENOMIC DNA]</scope>
    <source>
        <tissue evidence="2">Roots</tissue>
    </source>
</reference>
<evidence type="ECO:0000313" key="3">
    <source>
        <dbReference type="Proteomes" id="UP001345219"/>
    </source>
</evidence>
<name>A0AAN7QMH4_9MYRT</name>
<feature type="transmembrane region" description="Helical" evidence="1">
    <location>
        <begin position="24"/>
        <end position="42"/>
    </location>
</feature>
<dbReference type="EMBL" id="JAXIOK010000005">
    <property type="protein sequence ID" value="KAK4771541.1"/>
    <property type="molecule type" value="Genomic_DNA"/>
</dbReference>
<protein>
    <submittedName>
        <fullName evidence="2">Uncharacterized protein</fullName>
    </submittedName>
</protein>
<proteinExistence type="predicted"/>
<evidence type="ECO:0000256" key="1">
    <source>
        <dbReference type="SAM" id="Phobius"/>
    </source>
</evidence>
<dbReference type="AlphaFoldDB" id="A0AAN7QMH4"/>